<reference evidence="5 6" key="1">
    <citation type="submission" date="2024-03" db="EMBL/GenBank/DDBJ databases">
        <authorList>
            <person name="Brejova B."/>
        </authorList>
    </citation>
    <scope>NUCLEOTIDE SEQUENCE [LARGE SCALE GENOMIC DNA]</scope>
    <source>
        <strain evidence="5 6">CBS 14171</strain>
    </source>
</reference>
<dbReference type="GeneID" id="92209579"/>
<comment type="similarity">
    <text evidence="1">Belongs to the ubiquitin-conjugating enzyme family. UEV subfamily.</text>
</comment>
<dbReference type="RefSeq" id="XP_066831321.1">
    <property type="nucleotide sequence ID" value="XM_066974598.1"/>
</dbReference>
<evidence type="ECO:0000259" key="4">
    <source>
        <dbReference type="PROSITE" id="PS51322"/>
    </source>
</evidence>
<feature type="compositionally biased region" description="Pro residues" evidence="3">
    <location>
        <begin position="231"/>
        <end position="245"/>
    </location>
</feature>
<keyword evidence="2" id="KW-0175">Coiled coil</keyword>
<evidence type="ECO:0000313" key="5">
    <source>
        <dbReference type="EMBL" id="CAK9440283.1"/>
    </source>
</evidence>
<feature type="compositionally biased region" description="Polar residues" evidence="3">
    <location>
        <begin position="246"/>
        <end position="255"/>
    </location>
</feature>
<evidence type="ECO:0000256" key="1">
    <source>
        <dbReference type="ARBA" id="ARBA00009594"/>
    </source>
</evidence>
<keyword evidence="6" id="KW-1185">Reference proteome</keyword>
<dbReference type="InterPro" id="IPR052070">
    <property type="entry name" value="ESCRT-I_UEV_domain"/>
</dbReference>
<evidence type="ECO:0000256" key="3">
    <source>
        <dbReference type="SAM" id="MobiDB-lite"/>
    </source>
</evidence>
<gene>
    <name evidence="5" type="ORF">LODBEIA_P43830</name>
</gene>
<dbReference type="InterPro" id="IPR016135">
    <property type="entry name" value="UBQ-conjugating_enzyme/RWD"/>
</dbReference>
<dbReference type="Pfam" id="PF05743">
    <property type="entry name" value="UEV"/>
    <property type="match status" value="1"/>
</dbReference>
<dbReference type="Gene3D" id="3.10.110.10">
    <property type="entry name" value="Ubiquitin Conjugating Enzyme"/>
    <property type="match status" value="1"/>
</dbReference>
<dbReference type="PROSITE" id="PS51322">
    <property type="entry name" value="UEV"/>
    <property type="match status" value="1"/>
</dbReference>
<dbReference type="SUPFAM" id="SSF54495">
    <property type="entry name" value="UBC-like"/>
    <property type="match status" value="1"/>
</dbReference>
<evidence type="ECO:0000313" key="6">
    <source>
        <dbReference type="Proteomes" id="UP001497383"/>
    </source>
</evidence>
<name>A0ABP0ZQF7_9ASCO</name>
<dbReference type="PANTHER" id="PTHR23306:SF3">
    <property type="entry name" value="TUMOR SUPPRESSOR PROTEIN 101"/>
    <property type="match status" value="1"/>
</dbReference>
<dbReference type="Pfam" id="PF09454">
    <property type="entry name" value="Vps23_core"/>
    <property type="match status" value="1"/>
</dbReference>
<proteinExistence type="inferred from homology"/>
<evidence type="ECO:0000256" key="2">
    <source>
        <dbReference type="ARBA" id="ARBA00023054"/>
    </source>
</evidence>
<dbReference type="CDD" id="cd11685">
    <property type="entry name" value="UEV_TSG101-like"/>
    <property type="match status" value="1"/>
</dbReference>
<feature type="compositionally biased region" description="Pro residues" evidence="3">
    <location>
        <begin position="273"/>
        <end position="288"/>
    </location>
</feature>
<dbReference type="InterPro" id="IPR017916">
    <property type="entry name" value="SB_dom"/>
</dbReference>
<sequence>MSQLPQSVSNWLFNVIQPSYIHKQLVYAHVYQILSLHLKKNLDFRIRTKVYTDEETGKSELLINLFGTINISDQIGVPVEIWVPLAYPRRSFEDQGVPIVYIVPDHSKNWFLKAGNFVDSQGKFYHPYLSSWHRQSDEDMDPSFNLVKLVDVLFHSVVAEPPITIQHTVAPPKPAKIEQTHSASATSSVGVTPQSTGSTSGPPLPAKPPKIKSPVQSSTSPTIPLKYQSPLPIPNPEIRSPPPPSVYSQLEQLAISTPPPPPPTQSQSQSQPPAQPPVQPPQPAPLPPVDLVDSEAQFATVDQDRVRALETLSLKINECFDADPIHQQVIFANENTQRVNALYNQLSHHYLQAAENSNKLDEHISHISTQVQSISSLNRELNALSERNSQSETKIAVSSACEVELNELILPDSLLVKQLYDVVSEIKAIKDTMSLISGHFHNCSEIINDKNMDYCVKTMRSLGRELFWLELTKNEIANIMKLQT</sequence>
<protein>
    <recommendedName>
        <fullName evidence="4">UEV domain-containing protein</fullName>
    </recommendedName>
</protein>
<feature type="domain" description="UEV" evidence="4">
    <location>
        <begin position="7"/>
        <end position="167"/>
    </location>
</feature>
<dbReference type="PANTHER" id="PTHR23306">
    <property type="entry name" value="TUMOR SUSCEPTIBILITY GENE 101 PROTEIN-RELATED"/>
    <property type="match status" value="1"/>
</dbReference>
<dbReference type="EMBL" id="OZ022409">
    <property type="protein sequence ID" value="CAK9440283.1"/>
    <property type="molecule type" value="Genomic_DNA"/>
</dbReference>
<accession>A0ABP0ZQF7</accession>
<feature type="region of interest" description="Disordered" evidence="3">
    <location>
        <begin position="169"/>
        <end position="290"/>
    </location>
</feature>
<feature type="compositionally biased region" description="Polar residues" evidence="3">
    <location>
        <begin position="180"/>
        <end position="201"/>
    </location>
</feature>
<dbReference type="Proteomes" id="UP001497383">
    <property type="component" value="Chromosome 5"/>
</dbReference>
<dbReference type="InterPro" id="IPR008883">
    <property type="entry name" value="UEV_N"/>
</dbReference>
<organism evidence="5 6">
    <name type="scientific">Lodderomyces beijingensis</name>
    <dbReference type="NCBI Taxonomy" id="1775926"/>
    <lineage>
        <taxon>Eukaryota</taxon>
        <taxon>Fungi</taxon>
        <taxon>Dikarya</taxon>
        <taxon>Ascomycota</taxon>
        <taxon>Saccharomycotina</taxon>
        <taxon>Pichiomycetes</taxon>
        <taxon>Debaryomycetaceae</taxon>
        <taxon>Candida/Lodderomyces clade</taxon>
        <taxon>Lodderomyces</taxon>
    </lineage>
</organism>